<dbReference type="InterPro" id="IPR000210">
    <property type="entry name" value="BTB/POZ_dom"/>
</dbReference>
<feature type="region of interest" description="Disordered" evidence="1">
    <location>
        <begin position="1"/>
        <end position="28"/>
    </location>
</feature>
<organism evidence="3 4">
    <name type="scientific">Hyaloscypha variabilis (strain UAMH 11265 / GT02V1 / F)</name>
    <name type="common">Meliniomyces variabilis</name>
    <dbReference type="NCBI Taxonomy" id="1149755"/>
    <lineage>
        <taxon>Eukaryota</taxon>
        <taxon>Fungi</taxon>
        <taxon>Dikarya</taxon>
        <taxon>Ascomycota</taxon>
        <taxon>Pezizomycotina</taxon>
        <taxon>Leotiomycetes</taxon>
        <taxon>Helotiales</taxon>
        <taxon>Hyaloscyphaceae</taxon>
        <taxon>Hyaloscypha</taxon>
        <taxon>Hyaloscypha variabilis</taxon>
    </lineage>
</organism>
<feature type="compositionally biased region" description="Basic and acidic residues" evidence="1">
    <location>
        <begin position="266"/>
        <end position="275"/>
    </location>
</feature>
<dbReference type="Pfam" id="PF00651">
    <property type="entry name" value="BTB"/>
    <property type="match status" value="1"/>
</dbReference>
<dbReference type="PROSITE" id="PS50097">
    <property type="entry name" value="BTB"/>
    <property type="match status" value="1"/>
</dbReference>
<dbReference type="Gene3D" id="3.30.710.10">
    <property type="entry name" value="Potassium Channel Kv1.1, Chain A"/>
    <property type="match status" value="1"/>
</dbReference>
<feature type="region of interest" description="Disordered" evidence="1">
    <location>
        <begin position="244"/>
        <end position="275"/>
    </location>
</feature>
<name>A0A2J6S4L7_HYAVF</name>
<proteinExistence type="predicted"/>
<dbReference type="SUPFAM" id="SSF54695">
    <property type="entry name" value="POZ domain"/>
    <property type="match status" value="1"/>
</dbReference>
<dbReference type="AlphaFoldDB" id="A0A2J6S4L7"/>
<keyword evidence="4" id="KW-1185">Reference proteome</keyword>
<dbReference type="STRING" id="1149755.A0A2J6S4L7"/>
<evidence type="ECO:0000313" key="4">
    <source>
        <dbReference type="Proteomes" id="UP000235786"/>
    </source>
</evidence>
<dbReference type="EMBL" id="KZ613940">
    <property type="protein sequence ID" value="PMD45668.1"/>
    <property type="molecule type" value="Genomic_DNA"/>
</dbReference>
<reference evidence="3 4" key="1">
    <citation type="submission" date="2016-04" db="EMBL/GenBank/DDBJ databases">
        <title>A degradative enzymes factory behind the ericoid mycorrhizal symbiosis.</title>
        <authorList>
            <consortium name="DOE Joint Genome Institute"/>
            <person name="Martino E."/>
            <person name="Morin E."/>
            <person name="Grelet G."/>
            <person name="Kuo A."/>
            <person name="Kohler A."/>
            <person name="Daghino S."/>
            <person name="Barry K."/>
            <person name="Choi C."/>
            <person name="Cichocki N."/>
            <person name="Clum A."/>
            <person name="Copeland A."/>
            <person name="Hainaut M."/>
            <person name="Haridas S."/>
            <person name="Labutti K."/>
            <person name="Lindquist E."/>
            <person name="Lipzen A."/>
            <person name="Khouja H.-R."/>
            <person name="Murat C."/>
            <person name="Ohm R."/>
            <person name="Olson A."/>
            <person name="Spatafora J."/>
            <person name="Veneault-Fourrey C."/>
            <person name="Henrissat B."/>
            <person name="Grigoriev I."/>
            <person name="Martin F."/>
            <person name="Perotto S."/>
        </authorList>
    </citation>
    <scope>NUCLEOTIDE SEQUENCE [LARGE SCALE GENOMIC DNA]</scope>
    <source>
        <strain evidence="3 4">F</strain>
    </source>
</reference>
<dbReference type="InterPro" id="IPR011333">
    <property type="entry name" value="SKP1/BTB/POZ_sf"/>
</dbReference>
<sequence length="301" mass="34360">MAPNERATPAVDGAADAPRRLRPSEENMAETTSYIDGIGTEMVDIYVGPSKKRFRLYKAKLCTRIPYFDKMFNGTFKEASDNVAYLEEDNPASFDLLADWANHPTTSNSPRWIRELTTIEGKEGNEVASWDPVGFYSLAEKYCLPELQDIIMDVLIQYHKVRNELPSVDFVIRAYKHTSTGSLLTRYCAESIFYVMENATEDDRWSTEEVAPLFRELPTFASEYISVQRKRGIKGAVDPRDASPCHFHTHGRDEPCAGNPKKRKSPGGERCNENKRPRMVELENFSDAVLQDFDFDSFLRQ</sequence>
<dbReference type="OrthoDB" id="6359816at2759"/>
<evidence type="ECO:0000256" key="1">
    <source>
        <dbReference type="SAM" id="MobiDB-lite"/>
    </source>
</evidence>
<evidence type="ECO:0000313" key="3">
    <source>
        <dbReference type="EMBL" id="PMD45668.1"/>
    </source>
</evidence>
<gene>
    <name evidence="3" type="ORF">L207DRAFT_630078</name>
</gene>
<feature type="domain" description="BTB" evidence="2">
    <location>
        <begin position="43"/>
        <end position="100"/>
    </location>
</feature>
<evidence type="ECO:0000259" key="2">
    <source>
        <dbReference type="PROSITE" id="PS50097"/>
    </source>
</evidence>
<protein>
    <recommendedName>
        <fullName evidence="2">BTB domain-containing protein</fullName>
    </recommendedName>
</protein>
<accession>A0A2J6S4L7</accession>
<dbReference type="PANTHER" id="PTHR47843">
    <property type="entry name" value="BTB DOMAIN-CONTAINING PROTEIN-RELATED"/>
    <property type="match status" value="1"/>
</dbReference>
<dbReference type="Proteomes" id="UP000235786">
    <property type="component" value="Unassembled WGS sequence"/>
</dbReference>